<keyword evidence="2 6" id="KW-0812">Transmembrane</keyword>
<keyword evidence="6" id="KW-1003">Cell membrane</keyword>
<protein>
    <recommendedName>
        <fullName evidence="6">Transport permease protein</fullName>
    </recommendedName>
</protein>
<evidence type="ECO:0000256" key="4">
    <source>
        <dbReference type="ARBA" id="ARBA00023136"/>
    </source>
</evidence>
<dbReference type="InterPro" id="IPR000412">
    <property type="entry name" value="ABC_2_transport"/>
</dbReference>
<evidence type="ECO:0000313" key="9">
    <source>
        <dbReference type="Proteomes" id="UP001596004"/>
    </source>
</evidence>
<keyword evidence="9" id="KW-1185">Reference proteome</keyword>
<feature type="transmembrane region" description="Helical" evidence="6">
    <location>
        <begin position="232"/>
        <end position="254"/>
    </location>
</feature>
<dbReference type="PIRSF" id="PIRSF006648">
    <property type="entry name" value="DrrB"/>
    <property type="match status" value="1"/>
</dbReference>
<sequence>MASLTGQVSARSTLAVLERALVLYRRLWTASAFSSFGLPVLFLLSIGLGVGGYVGRIDGADYLSWIVPGVLASTAFQMSIGECTYHVLGDFKWARAYHAMRATPVQIGDMVCGWLLYILIRAEVGVLVFLAVTSLFGALHSPWALVTPLVCALVALAAAAPTMAFAAGVDNDGYFALVFRFVMIPASLFSGVFFPVEQMPALARPLAYLSPLWHGVELNRSATLGTAPSWPVAAHVAYLLAFAAAGTLWAFHAFRKRLQD</sequence>
<comment type="subcellular location">
    <subcellularLocation>
        <location evidence="6">Cell membrane</location>
        <topology evidence="6">Multi-pass membrane protein</topology>
    </subcellularLocation>
    <subcellularLocation>
        <location evidence="1">Membrane</location>
        <topology evidence="1">Multi-pass membrane protein</topology>
    </subcellularLocation>
</comment>
<dbReference type="Pfam" id="PF01061">
    <property type="entry name" value="ABC2_membrane"/>
    <property type="match status" value="1"/>
</dbReference>
<evidence type="ECO:0000256" key="2">
    <source>
        <dbReference type="ARBA" id="ARBA00022692"/>
    </source>
</evidence>
<reference evidence="9" key="1">
    <citation type="journal article" date="2019" name="Int. J. Syst. Evol. Microbiol.">
        <title>The Global Catalogue of Microorganisms (GCM) 10K type strain sequencing project: providing services to taxonomists for standard genome sequencing and annotation.</title>
        <authorList>
            <consortium name="The Broad Institute Genomics Platform"/>
            <consortium name="The Broad Institute Genome Sequencing Center for Infectious Disease"/>
            <person name="Wu L."/>
            <person name="Ma J."/>
        </authorList>
    </citation>
    <scope>NUCLEOTIDE SEQUENCE [LARGE SCALE GENOMIC DNA]</scope>
    <source>
        <strain evidence="9">CGMCC 4.7132</strain>
    </source>
</reference>
<dbReference type="PROSITE" id="PS51012">
    <property type="entry name" value="ABC_TM2"/>
    <property type="match status" value="1"/>
</dbReference>
<dbReference type="InterPro" id="IPR013525">
    <property type="entry name" value="ABC2_TM"/>
</dbReference>
<gene>
    <name evidence="8" type="ORF">ACFO60_29290</name>
</gene>
<evidence type="ECO:0000313" key="8">
    <source>
        <dbReference type="EMBL" id="MFC4534874.1"/>
    </source>
</evidence>
<proteinExistence type="inferred from homology"/>
<keyword evidence="6" id="KW-0813">Transport</keyword>
<dbReference type="EMBL" id="JBHSFP010000026">
    <property type="protein sequence ID" value="MFC4534874.1"/>
    <property type="molecule type" value="Genomic_DNA"/>
</dbReference>
<dbReference type="InterPro" id="IPR051784">
    <property type="entry name" value="Nod_factor_ABC_transporter"/>
</dbReference>
<dbReference type="PANTHER" id="PTHR43229">
    <property type="entry name" value="NODULATION PROTEIN J"/>
    <property type="match status" value="1"/>
</dbReference>
<dbReference type="PANTHER" id="PTHR43229:SF2">
    <property type="entry name" value="NODULATION PROTEIN J"/>
    <property type="match status" value="1"/>
</dbReference>
<evidence type="ECO:0000256" key="3">
    <source>
        <dbReference type="ARBA" id="ARBA00022989"/>
    </source>
</evidence>
<keyword evidence="5" id="KW-0046">Antibiotic resistance</keyword>
<dbReference type="RefSeq" id="WP_380846373.1">
    <property type="nucleotide sequence ID" value="NZ_JBHSFP010000026.1"/>
</dbReference>
<feature type="transmembrane region" description="Helical" evidence="6">
    <location>
        <begin position="27"/>
        <end position="50"/>
    </location>
</feature>
<dbReference type="PRINTS" id="PR00164">
    <property type="entry name" value="ABC2TRNSPORT"/>
</dbReference>
<evidence type="ECO:0000256" key="1">
    <source>
        <dbReference type="ARBA" id="ARBA00004141"/>
    </source>
</evidence>
<comment type="similarity">
    <text evidence="6">Belongs to the ABC-2 integral membrane protein family.</text>
</comment>
<feature type="transmembrane region" description="Helical" evidence="6">
    <location>
        <begin position="174"/>
        <end position="196"/>
    </location>
</feature>
<feature type="transmembrane region" description="Helical" evidence="6">
    <location>
        <begin position="62"/>
        <end position="88"/>
    </location>
</feature>
<dbReference type="Proteomes" id="UP001596004">
    <property type="component" value="Unassembled WGS sequence"/>
</dbReference>
<feature type="domain" description="ABC transmembrane type-2" evidence="7">
    <location>
        <begin position="30"/>
        <end position="257"/>
    </location>
</feature>
<accession>A0ABV9CQR1</accession>
<evidence type="ECO:0000259" key="7">
    <source>
        <dbReference type="PROSITE" id="PS51012"/>
    </source>
</evidence>
<evidence type="ECO:0000256" key="6">
    <source>
        <dbReference type="RuleBase" id="RU361157"/>
    </source>
</evidence>
<keyword evidence="3 6" id="KW-1133">Transmembrane helix</keyword>
<organism evidence="8 9">
    <name type="scientific">Sphaerisporangium dianthi</name>
    <dbReference type="NCBI Taxonomy" id="1436120"/>
    <lineage>
        <taxon>Bacteria</taxon>
        <taxon>Bacillati</taxon>
        <taxon>Actinomycetota</taxon>
        <taxon>Actinomycetes</taxon>
        <taxon>Streptosporangiales</taxon>
        <taxon>Streptosporangiaceae</taxon>
        <taxon>Sphaerisporangium</taxon>
    </lineage>
</organism>
<feature type="transmembrane region" description="Helical" evidence="6">
    <location>
        <begin position="145"/>
        <end position="167"/>
    </location>
</feature>
<name>A0ABV9CQR1_9ACTN</name>
<dbReference type="InterPro" id="IPR047817">
    <property type="entry name" value="ABC2_TM_bact-type"/>
</dbReference>
<feature type="transmembrane region" description="Helical" evidence="6">
    <location>
        <begin position="114"/>
        <end position="139"/>
    </location>
</feature>
<evidence type="ECO:0000256" key="5">
    <source>
        <dbReference type="ARBA" id="ARBA00023251"/>
    </source>
</evidence>
<comment type="caution">
    <text evidence="8">The sequence shown here is derived from an EMBL/GenBank/DDBJ whole genome shotgun (WGS) entry which is preliminary data.</text>
</comment>
<keyword evidence="4 6" id="KW-0472">Membrane</keyword>